<dbReference type="PROSITE" id="PS00624">
    <property type="entry name" value="GMC_OXRED_2"/>
    <property type="match status" value="1"/>
</dbReference>
<dbReference type="Proteomes" id="UP001627154">
    <property type="component" value="Unassembled WGS sequence"/>
</dbReference>
<name>A0ABD2W4T2_9HYME</name>
<evidence type="ECO:0000259" key="5">
    <source>
        <dbReference type="PROSITE" id="PS00624"/>
    </source>
</evidence>
<feature type="domain" description="Glucose-methanol-choline oxidoreductase N-terminal" evidence="5">
    <location>
        <begin position="311"/>
        <end position="325"/>
    </location>
</feature>
<dbReference type="InterPro" id="IPR000172">
    <property type="entry name" value="GMC_OxRdtase_N"/>
</dbReference>
<keyword evidence="3" id="KW-0285">Flavoprotein</keyword>
<evidence type="ECO:0000256" key="2">
    <source>
        <dbReference type="PIRSR" id="PIRSR000137-2"/>
    </source>
</evidence>
<evidence type="ECO:0000259" key="4">
    <source>
        <dbReference type="PROSITE" id="PS00623"/>
    </source>
</evidence>
<dbReference type="SUPFAM" id="SSF51905">
    <property type="entry name" value="FAD/NAD(P)-binding domain"/>
    <property type="match status" value="1"/>
</dbReference>
<dbReference type="InterPro" id="IPR012132">
    <property type="entry name" value="GMC_OxRdtase"/>
</dbReference>
<dbReference type="Gene3D" id="3.30.560.10">
    <property type="entry name" value="Glucose Oxidase, domain 3"/>
    <property type="match status" value="1"/>
</dbReference>
<dbReference type="PANTHER" id="PTHR11552:SF186">
    <property type="entry name" value="GLUCOSE-METHANOL-CHOLINE OXIDOREDUCTASE N-TERMINAL DOMAIN-CONTAINING PROTEIN"/>
    <property type="match status" value="1"/>
</dbReference>
<dbReference type="PANTHER" id="PTHR11552">
    <property type="entry name" value="GLUCOSE-METHANOL-CHOLINE GMC OXIDOREDUCTASE"/>
    <property type="match status" value="1"/>
</dbReference>
<dbReference type="Gene3D" id="3.50.50.60">
    <property type="entry name" value="FAD/NAD(P)-binding domain"/>
    <property type="match status" value="1"/>
</dbReference>
<sequence length="692" mass="77605">MALEELTYGATRNALQGAELLFILFLRFMIILFRPDIVDRENRVQPPPTSELLARYDFVVIGGGSAGAVIANRLSENSNWTILLLEAGDDESFVSEAPLTFPTLQLSNMDWQFKTEPSLNYCLAMKDKRCNWPRGKVLGGSSVLNAMLYVRGNKRDYDQWSELGNEGWDYESVLPYFKKSEDNRIAELDGSPYHGKGGPLTVENFRHRSPITEYFLQAGRDLGYETVDINGAQQTGFTYSPGTLRDGLRLSTAKAFLRPCSSRKNLHIATNSFVEEIMIGETSKTAYGVKFRRGLRRYSVYANCEVIASAGAIQTPQLLMLSGVGPADHLLKVGIPVIQDLPGVGQNLQDHVAMGGLSYLIDAPKHEAHESHDFSFVLPKLMTLNTVLQFVRNETGPLYLVPECEAMAFVNTKLNDESMHDFPDVQLFLSSAADNADGGLFGIHGCGLCEEFYAGLYDDILYQDSYAAVPLVLRPKSRGYIKLRNSDPKYQPIIVPNYFDDPRDLEVLVEAAKFVDRLSLTPTMRSINARPNGNVIRECAAHEFRSDDYWRCQARHYTMTIYHPTGTCKMGPVTDSMAVVDAKLQVHGITGLRVIDASIMPNIVTGNTNAPTIMIAEKGADMIKEAWRHYAGGPMNRRSTSKLQSPLDWHVNEQREEIIRQTRSSLQKITELFETDLPVLNEIRDNEDYDYD</sequence>
<feature type="binding site" evidence="2">
    <location>
        <position position="274"/>
    </location>
    <ligand>
        <name>FAD</name>
        <dbReference type="ChEBI" id="CHEBI:57692"/>
    </ligand>
</feature>
<reference evidence="6 7" key="1">
    <citation type="journal article" date="2024" name="bioRxiv">
        <title>A reference genome for Trichogramma kaykai: A tiny desert-dwelling parasitoid wasp with competing sex-ratio distorters.</title>
        <authorList>
            <person name="Culotta J."/>
            <person name="Lindsey A.R."/>
        </authorList>
    </citation>
    <scope>NUCLEOTIDE SEQUENCE [LARGE SCALE GENOMIC DNA]</scope>
    <source>
        <strain evidence="6 7">KSX58</strain>
    </source>
</reference>
<keyword evidence="7" id="KW-1185">Reference proteome</keyword>
<proteinExistence type="inferred from homology"/>
<organism evidence="6 7">
    <name type="scientific">Trichogramma kaykai</name>
    <dbReference type="NCBI Taxonomy" id="54128"/>
    <lineage>
        <taxon>Eukaryota</taxon>
        <taxon>Metazoa</taxon>
        <taxon>Ecdysozoa</taxon>
        <taxon>Arthropoda</taxon>
        <taxon>Hexapoda</taxon>
        <taxon>Insecta</taxon>
        <taxon>Pterygota</taxon>
        <taxon>Neoptera</taxon>
        <taxon>Endopterygota</taxon>
        <taxon>Hymenoptera</taxon>
        <taxon>Apocrita</taxon>
        <taxon>Proctotrupomorpha</taxon>
        <taxon>Chalcidoidea</taxon>
        <taxon>Trichogrammatidae</taxon>
        <taxon>Trichogramma</taxon>
    </lineage>
</organism>
<comment type="caution">
    <text evidence="6">The sequence shown here is derived from an EMBL/GenBank/DDBJ whole genome shotgun (WGS) entry which is preliminary data.</text>
</comment>
<dbReference type="Pfam" id="PF00732">
    <property type="entry name" value="GMC_oxred_N"/>
    <property type="match status" value="1"/>
</dbReference>
<feature type="binding site" evidence="2">
    <location>
        <position position="137"/>
    </location>
    <ligand>
        <name>FAD</name>
        <dbReference type="ChEBI" id="CHEBI:57692"/>
    </ligand>
</feature>
<dbReference type="PIRSF" id="PIRSF000137">
    <property type="entry name" value="Alcohol_oxidase"/>
    <property type="match status" value="1"/>
</dbReference>
<comment type="similarity">
    <text evidence="1 3">Belongs to the GMC oxidoreductase family.</text>
</comment>
<evidence type="ECO:0000256" key="1">
    <source>
        <dbReference type="ARBA" id="ARBA00010790"/>
    </source>
</evidence>
<dbReference type="InterPro" id="IPR007867">
    <property type="entry name" value="GMC_OxRtase_C"/>
</dbReference>
<comment type="cofactor">
    <cofactor evidence="2">
        <name>FAD</name>
        <dbReference type="ChEBI" id="CHEBI:57692"/>
    </cofactor>
</comment>
<evidence type="ECO:0000313" key="7">
    <source>
        <dbReference type="Proteomes" id="UP001627154"/>
    </source>
</evidence>
<protein>
    <recommendedName>
        <fullName evidence="4 5">Glucose-methanol-choline oxidoreductase N-terminal domain-containing protein</fullName>
    </recommendedName>
</protein>
<gene>
    <name evidence="6" type="ORF">TKK_016910</name>
</gene>
<dbReference type="InterPro" id="IPR036188">
    <property type="entry name" value="FAD/NAD-bd_sf"/>
</dbReference>
<feature type="domain" description="Glucose-methanol-choline oxidoreductase N-terminal" evidence="4">
    <location>
        <begin position="135"/>
        <end position="158"/>
    </location>
</feature>
<accession>A0ABD2W4T2</accession>
<dbReference type="EMBL" id="JBJJXI010000136">
    <property type="protein sequence ID" value="KAL3387814.1"/>
    <property type="molecule type" value="Genomic_DNA"/>
</dbReference>
<evidence type="ECO:0000313" key="6">
    <source>
        <dbReference type="EMBL" id="KAL3387814.1"/>
    </source>
</evidence>
<dbReference type="PROSITE" id="PS00623">
    <property type="entry name" value="GMC_OXRED_1"/>
    <property type="match status" value="1"/>
</dbReference>
<dbReference type="AlphaFoldDB" id="A0ABD2W4T2"/>
<dbReference type="SUPFAM" id="SSF54373">
    <property type="entry name" value="FAD-linked reductases, C-terminal domain"/>
    <property type="match status" value="1"/>
</dbReference>
<evidence type="ECO:0000256" key="3">
    <source>
        <dbReference type="RuleBase" id="RU003968"/>
    </source>
</evidence>
<dbReference type="Pfam" id="PF05199">
    <property type="entry name" value="GMC_oxred_C"/>
    <property type="match status" value="1"/>
</dbReference>
<keyword evidence="2 3" id="KW-0274">FAD</keyword>